<accession>A0A346AXY5</accession>
<dbReference type="AlphaFoldDB" id="A0A346AXY5"/>
<dbReference type="Proteomes" id="UP000254337">
    <property type="component" value="Chromosome"/>
</dbReference>
<name>A0A346AXY5_9FIRM</name>
<reference evidence="1 2" key="1">
    <citation type="submission" date="2018-05" db="EMBL/GenBank/DDBJ databases">
        <title>Complete genome sequence of Megasphaera sp. AJH120T, isolated from the ceca of a chicken.</title>
        <authorList>
            <person name="Maki J."/>
            <person name="Looft T."/>
        </authorList>
    </citation>
    <scope>NUCLEOTIDE SEQUENCE [LARGE SCALE GENOMIC DNA]</scope>
    <source>
        <strain evidence="1 2">AJH120</strain>
    </source>
</reference>
<proteinExistence type="predicted"/>
<protein>
    <submittedName>
        <fullName evidence="1">Uncharacterized protein</fullName>
    </submittedName>
</protein>
<evidence type="ECO:0000313" key="2">
    <source>
        <dbReference type="Proteomes" id="UP000254337"/>
    </source>
</evidence>
<sequence>MLLQKTVSFVHGAVLTKDMLGELYQYPRDFVKLKYDSYSDGILEGIDFVVQEGNVCITRGIIKFQGEYYFLLQPVNLTVYLQGKSLQDKQYNLYLQRSEKKYADHITEKSLEIYISEDTETDMFLLFRFWGTDMRLPTVRSQEDMVKSTKKSRFWEFDNPLYVDFRDTVYAMPEKGTFHPFLFRAVRKYLKEKENKSTIEWGLLLQLQNNSILAVETMRTYLDYIGQVNEVKSRNELFCEFIQAIEKKHSFPDKKEDIKHVHSFGGIR</sequence>
<keyword evidence="2" id="KW-1185">Reference proteome</keyword>
<gene>
    <name evidence="1" type="ORF">DKB62_03625</name>
</gene>
<dbReference type="RefSeq" id="WP_107196724.1">
    <property type="nucleotide sequence ID" value="NZ_CP029462.1"/>
</dbReference>
<dbReference type="OrthoDB" id="1664853at2"/>
<dbReference type="EMBL" id="CP029462">
    <property type="protein sequence ID" value="AXL20728.1"/>
    <property type="molecule type" value="Genomic_DNA"/>
</dbReference>
<evidence type="ECO:0000313" key="1">
    <source>
        <dbReference type="EMBL" id="AXL20728.1"/>
    </source>
</evidence>
<dbReference type="KEGG" id="meg:DKB62_03625"/>
<organism evidence="1 2">
    <name type="scientific">Megasphaera stantonii</name>
    <dbReference type="NCBI Taxonomy" id="2144175"/>
    <lineage>
        <taxon>Bacteria</taxon>
        <taxon>Bacillati</taxon>
        <taxon>Bacillota</taxon>
        <taxon>Negativicutes</taxon>
        <taxon>Veillonellales</taxon>
        <taxon>Veillonellaceae</taxon>
        <taxon>Megasphaera</taxon>
    </lineage>
</organism>